<dbReference type="SUPFAM" id="SSF56176">
    <property type="entry name" value="FAD-binding/transporter-associated domain-like"/>
    <property type="match status" value="1"/>
</dbReference>
<evidence type="ECO:0000313" key="8">
    <source>
        <dbReference type="Proteomes" id="UP000472676"/>
    </source>
</evidence>
<keyword evidence="5" id="KW-0560">Oxidoreductase</keyword>
<dbReference type="Gene3D" id="3.30.70.2520">
    <property type="match status" value="1"/>
</dbReference>
<evidence type="ECO:0000313" key="7">
    <source>
        <dbReference type="EMBL" id="NGY06239.1"/>
    </source>
</evidence>
<dbReference type="PANTHER" id="PTHR43762">
    <property type="entry name" value="L-GULONOLACTONE OXIDASE"/>
    <property type="match status" value="1"/>
</dbReference>
<dbReference type="InterPro" id="IPR036318">
    <property type="entry name" value="FAD-bd_PCMH-like_sf"/>
</dbReference>
<evidence type="ECO:0000256" key="3">
    <source>
        <dbReference type="ARBA" id="ARBA00022644"/>
    </source>
</evidence>
<keyword evidence="4" id="KW-0285">Flavoprotein</keyword>
<evidence type="ECO:0000256" key="5">
    <source>
        <dbReference type="ARBA" id="ARBA00023002"/>
    </source>
</evidence>
<dbReference type="PROSITE" id="PS00862">
    <property type="entry name" value="OX2_COVAL_FAD"/>
    <property type="match status" value="1"/>
</dbReference>
<dbReference type="InterPro" id="IPR006093">
    <property type="entry name" value="Oxy_OxRdtase_FAD_BS"/>
</dbReference>
<dbReference type="GO" id="GO:0016020">
    <property type="term" value="C:membrane"/>
    <property type="evidence" value="ECO:0007669"/>
    <property type="project" value="InterPro"/>
</dbReference>
<comment type="pathway">
    <text evidence="1">Cofactor biosynthesis; L-ascorbate biosynthesis.</text>
</comment>
<dbReference type="GO" id="GO:0019853">
    <property type="term" value="P:L-ascorbic acid biosynthetic process"/>
    <property type="evidence" value="ECO:0007669"/>
    <property type="project" value="UniProtKB-UniPathway"/>
</dbReference>
<evidence type="ECO:0000259" key="6">
    <source>
        <dbReference type="PROSITE" id="PS51387"/>
    </source>
</evidence>
<name>A0A6M2BW83_9GAMM</name>
<evidence type="ECO:0000256" key="4">
    <source>
        <dbReference type="ARBA" id="ARBA00022827"/>
    </source>
</evidence>
<keyword evidence="3" id="KW-0060">Ascorbate biosynthesis</keyword>
<dbReference type="Gene3D" id="3.30.465.10">
    <property type="match status" value="1"/>
</dbReference>
<keyword evidence="8" id="KW-1185">Reference proteome</keyword>
<dbReference type="EMBL" id="JAAMOW010000008">
    <property type="protein sequence ID" value="NGY06239.1"/>
    <property type="molecule type" value="Genomic_DNA"/>
</dbReference>
<accession>A0A6M2BW83</accession>
<feature type="domain" description="FAD-binding PCMH-type" evidence="6">
    <location>
        <begin position="22"/>
        <end position="190"/>
    </location>
</feature>
<dbReference type="Proteomes" id="UP000472676">
    <property type="component" value="Unassembled WGS sequence"/>
</dbReference>
<sequence>MTNSTSALATRGPGWRNWSGSVQCQPQQTLAPRSVDELQRTVAGISAAGGKLRVAGSGHSFAPLVETDANLLTLDAIAGVEDIRDNVATILAGTSLKPLGHTLRDRGYGMMNLGDINKQALAGAVSTGTHGTGLGLGSISTQVEGMTLVMPDGSLRECSAGKEPDLFAAARVAMGALGVIARLDVRLQPAYKLKLTKQPMDLDECLARAQDLARSYRHFEFYWVPHTRGTLVKLMEPTQEPESNMALTSLLELILENGALGLLSRIVRARPQWAPRVAKIIAGSMGGDASTMVADCHRAFSSVRLVRFNEMEYEMPAENGPDALRELAAFVEAKNIRVHFPVEYRYVKADDIWLSPFYGRDSAAISVHQYQGMDYREYFAGAEAIFRNHGGRPHWGKIHTLTARELEPLYPRWNDFLELRASIDPAGVFINPWLQKIFGL</sequence>
<comment type="caution">
    <text evidence="7">The sequence shown here is derived from an EMBL/GenBank/DDBJ whole genome shotgun (WGS) entry which is preliminary data.</text>
</comment>
<evidence type="ECO:0000256" key="1">
    <source>
        <dbReference type="ARBA" id="ARBA00005147"/>
    </source>
</evidence>
<dbReference type="InterPro" id="IPR007173">
    <property type="entry name" value="ALO_C"/>
</dbReference>
<dbReference type="Pfam" id="PF01565">
    <property type="entry name" value="FAD_binding_4"/>
    <property type="match status" value="1"/>
</dbReference>
<evidence type="ECO:0000256" key="2">
    <source>
        <dbReference type="ARBA" id="ARBA00005466"/>
    </source>
</evidence>
<protein>
    <submittedName>
        <fullName evidence="7">FAD-binding protein</fullName>
    </submittedName>
</protein>
<dbReference type="GO" id="GO:0071949">
    <property type="term" value="F:FAD binding"/>
    <property type="evidence" value="ECO:0007669"/>
    <property type="project" value="InterPro"/>
</dbReference>
<organism evidence="7 8">
    <name type="scientific">Solimonas terrae</name>
    <dbReference type="NCBI Taxonomy" id="1396819"/>
    <lineage>
        <taxon>Bacteria</taxon>
        <taxon>Pseudomonadati</taxon>
        <taxon>Pseudomonadota</taxon>
        <taxon>Gammaproteobacteria</taxon>
        <taxon>Nevskiales</taxon>
        <taxon>Nevskiaceae</taxon>
        <taxon>Solimonas</taxon>
    </lineage>
</organism>
<dbReference type="PIRSF" id="PIRSF000136">
    <property type="entry name" value="LGO_GLO"/>
    <property type="match status" value="1"/>
</dbReference>
<dbReference type="Gene3D" id="1.10.45.10">
    <property type="entry name" value="Vanillyl-alcohol Oxidase, Chain A, domain 4"/>
    <property type="match status" value="1"/>
</dbReference>
<dbReference type="PROSITE" id="PS51387">
    <property type="entry name" value="FAD_PCMH"/>
    <property type="match status" value="1"/>
</dbReference>
<dbReference type="InterPro" id="IPR016171">
    <property type="entry name" value="Vanillyl_alc_oxidase_C-sub2"/>
</dbReference>
<dbReference type="NCBIfam" id="TIGR01679">
    <property type="entry name" value="bact_FAD_ox"/>
    <property type="match status" value="1"/>
</dbReference>
<dbReference type="InterPro" id="IPR016167">
    <property type="entry name" value="FAD-bd_PCMH_sub1"/>
</dbReference>
<gene>
    <name evidence="7" type="ORF">G7Y85_15810</name>
</gene>
<dbReference type="InterPro" id="IPR006094">
    <property type="entry name" value="Oxid_FAD_bind_N"/>
</dbReference>
<dbReference type="Pfam" id="PF04030">
    <property type="entry name" value="ALO"/>
    <property type="match status" value="1"/>
</dbReference>
<dbReference type="Gene3D" id="3.30.43.10">
    <property type="entry name" value="Uridine Diphospho-n-acetylenolpyruvylglucosamine Reductase, domain 2"/>
    <property type="match status" value="1"/>
</dbReference>
<dbReference type="InterPro" id="IPR010031">
    <property type="entry name" value="FAD_lactone_oxidase-like"/>
</dbReference>
<dbReference type="AlphaFoldDB" id="A0A6M2BW83"/>
<dbReference type="PANTHER" id="PTHR43762:SF1">
    <property type="entry name" value="D-ARABINONO-1,4-LACTONE OXIDASE"/>
    <property type="match status" value="1"/>
</dbReference>
<proteinExistence type="inferred from homology"/>
<dbReference type="RefSeq" id="WP_166259351.1">
    <property type="nucleotide sequence ID" value="NZ_JAAMOW010000008.1"/>
</dbReference>
<dbReference type="UniPathway" id="UPA00132"/>
<keyword evidence="4" id="KW-0274">FAD</keyword>
<comment type="similarity">
    <text evidence="2">Belongs to the oxygen-dependent FAD-linked oxidoreductase family.</text>
</comment>
<reference evidence="7 8" key="1">
    <citation type="journal article" date="2014" name="Int. J. Syst. Evol. Microbiol.">
        <title>Solimonas terrae sp. nov., isolated from soil.</title>
        <authorList>
            <person name="Kim S.J."/>
            <person name="Moon J.Y."/>
            <person name="Weon H.Y."/>
            <person name="Ahn J.H."/>
            <person name="Chen W.M."/>
            <person name="Kwon S.W."/>
        </authorList>
    </citation>
    <scope>NUCLEOTIDE SEQUENCE [LARGE SCALE GENOMIC DNA]</scope>
    <source>
        <strain evidence="7 8">KIS83-12</strain>
    </source>
</reference>
<dbReference type="GO" id="GO:0003885">
    <property type="term" value="F:D-arabinono-1,4-lactone oxidase activity"/>
    <property type="evidence" value="ECO:0007669"/>
    <property type="project" value="InterPro"/>
</dbReference>
<dbReference type="InterPro" id="IPR016169">
    <property type="entry name" value="FAD-bd_PCMH_sub2"/>
</dbReference>
<dbReference type="InterPro" id="IPR016166">
    <property type="entry name" value="FAD-bd_PCMH"/>
</dbReference>